<feature type="chain" id="PRO_5001738265" evidence="1">
    <location>
        <begin position="26"/>
        <end position="90"/>
    </location>
</feature>
<keyword evidence="3" id="KW-1185">Reference proteome</keyword>
<dbReference type="Gramene" id="CDY49725">
    <property type="protein sequence ID" value="CDY49725"/>
    <property type="gene ID" value="GSBRNA2T00093717001"/>
</dbReference>
<evidence type="ECO:0000313" key="2">
    <source>
        <dbReference type="EMBL" id="CDY49725.1"/>
    </source>
</evidence>
<protein>
    <submittedName>
        <fullName evidence="2">BnaA10g11550D protein</fullName>
    </submittedName>
</protein>
<accession>A0A078IFN7</accession>
<evidence type="ECO:0000256" key="1">
    <source>
        <dbReference type="SAM" id="SignalP"/>
    </source>
</evidence>
<dbReference type="PaxDb" id="3708-A0A078IFN7"/>
<evidence type="ECO:0000313" key="3">
    <source>
        <dbReference type="Proteomes" id="UP000028999"/>
    </source>
</evidence>
<dbReference type="EMBL" id="LK032855">
    <property type="protein sequence ID" value="CDY49725.1"/>
    <property type="molecule type" value="Genomic_DNA"/>
</dbReference>
<feature type="signal peptide" evidence="1">
    <location>
        <begin position="1"/>
        <end position="25"/>
    </location>
</feature>
<proteinExistence type="predicted"/>
<dbReference type="Proteomes" id="UP000028999">
    <property type="component" value="Unassembled WGS sequence"/>
</dbReference>
<keyword evidence="1" id="KW-0732">Signal</keyword>
<dbReference type="AlphaFoldDB" id="A0A078IFN7"/>
<reference evidence="2 3" key="1">
    <citation type="journal article" date="2014" name="Science">
        <title>Plant genetics. Early allopolyploid evolution in the post-Neolithic Brassica napus oilseed genome.</title>
        <authorList>
            <person name="Chalhoub B."/>
            <person name="Denoeud F."/>
            <person name="Liu S."/>
            <person name="Parkin I.A."/>
            <person name="Tang H."/>
            <person name="Wang X."/>
            <person name="Chiquet J."/>
            <person name="Belcram H."/>
            <person name="Tong C."/>
            <person name="Samans B."/>
            <person name="Correa M."/>
            <person name="Da Silva C."/>
            <person name="Just J."/>
            <person name="Falentin C."/>
            <person name="Koh C.S."/>
            <person name="Le Clainche I."/>
            <person name="Bernard M."/>
            <person name="Bento P."/>
            <person name="Noel B."/>
            <person name="Labadie K."/>
            <person name="Alberti A."/>
            <person name="Charles M."/>
            <person name="Arnaud D."/>
            <person name="Guo H."/>
            <person name="Daviaud C."/>
            <person name="Alamery S."/>
            <person name="Jabbari K."/>
            <person name="Zhao M."/>
            <person name="Edger P.P."/>
            <person name="Chelaifa H."/>
            <person name="Tack D."/>
            <person name="Lassalle G."/>
            <person name="Mestiri I."/>
            <person name="Schnel N."/>
            <person name="Le Paslier M.C."/>
            <person name="Fan G."/>
            <person name="Renault V."/>
            <person name="Bayer P.E."/>
            <person name="Golicz A.A."/>
            <person name="Manoli S."/>
            <person name="Lee T.H."/>
            <person name="Thi V.H."/>
            <person name="Chalabi S."/>
            <person name="Hu Q."/>
            <person name="Fan C."/>
            <person name="Tollenaere R."/>
            <person name="Lu Y."/>
            <person name="Battail C."/>
            <person name="Shen J."/>
            <person name="Sidebottom C.H."/>
            <person name="Wang X."/>
            <person name="Canaguier A."/>
            <person name="Chauveau A."/>
            <person name="Berard A."/>
            <person name="Deniot G."/>
            <person name="Guan M."/>
            <person name="Liu Z."/>
            <person name="Sun F."/>
            <person name="Lim Y.P."/>
            <person name="Lyons E."/>
            <person name="Town C.D."/>
            <person name="Bancroft I."/>
            <person name="Wang X."/>
            <person name="Meng J."/>
            <person name="Ma J."/>
            <person name="Pires J.C."/>
            <person name="King G.J."/>
            <person name="Brunel D."/>
            <person name="Delourme R."/>
            <person name="Renard M."/>
            <person name="Aury J.M."/>
            <person name="Adams K.L."/>
            <person name="Batley J."/>
            <person name="Snowdon R.J."/>
            <person name="Tost J."/>
            <person name="Edwards D."/>
            <person name="Zhou Y."/>
            <person name="Hua W."/>
            <person name="Sharpe A.G."/>
            <person name="Paterson A.H."/>
            <person name="Guan C."/>
            <person name="Wincker P."/>
        </authorList>
    </citation>
    <scope>NUCLEOTIDE SEQUENCE [LARGE SCALE GENOMIC DNA]</scope>
    <source>
        <strain evidence="3">cv. Darmor-bzh</strain>
    </source>
</reference>
<organism evidence="2 3">
    <name type="scientific">Brassica napus</name>
    <name type="common">Rape</name>
    <dbReference type="NCBI Taxonomy" id="3708"/>
    <lineage>
        <taxon>Eukaryota</taxon>
        <taxon>Viridiplantae</taxon>
        <taxon>Streptophyta</taxon>
        <taxon>Embryophyta</taxon>
        <taxon>Tracheophyta</taxon>
        <taxon>Spermatophyta</taxon>
        <taxon>Magnoliopsida</taxon>
        <taxon>eudicotyledons</taxon>
        <taxon>Gunneridae</taxon>
        <taxon>Pentapetalae</taxon>
        <taxon>rosids</taxon>
        <taxon>malvids</taxon>
        <taxon>Brassicales</taxon>
        <taxon>Brassicaceae</taxon>
        <taxon>Brassiceae</taxon>
        <taxon>Brassica</taxon>
    </lineage>
</organism>
<gene>
    <name evidence="2" type="primary">BnaA10g11550D</name>
    <name evidence="2" type="ORF">GSBRNA2T00093717001</name>
</gene>
<sequence>MSSSILLLALIGWFLMLFFKKNSEAIYRGKRQIVWISNIKAIEKIKLRNKPEDFSDMVTELQLMSKVKNIASLQLYGEEQASGSSQCQYE</sequence>
<name>A0A078IFN7_BRANA</name>